<dbReference type="HOGENOM" id="CLU_3062250_0_0_7"/>
<dbReference type="AlphaFoldDB" id="C5EXI3"/>
<dbReference type="Proteomes" id="UP000003953">
    <property type="component" value="Unassembled WGS sequence"/>
</dbReference>
<evidence type="ECO:0000256" key="1">
    <source>
        <dbReference type="SAM" id="Phobius"/>
    </source>
</evidence>
<evidence type="ECO:0000313" key="2">
    <source>
        <dbReference type="EMBL" id="EEQ62994.1"/>
    </source>
</evidence>
<keyword evidence="1" id="KW-0812">Transmembrane</keyword>
<organism evidence="2 3">
    <name type="scientific">Helicobacter pullorum MIT 98-5489</name>
    <dbReference type="NCBI Taxonomy" id="537972"/>
    <lineage>
        <taxon>Bacteria</taxon>
        <taxon>Pseudomonadati</taxon>
        <taxon>Campylobacterota</taxon>
        <taxon>Epsilonproteobacteria</taxon>
        <taxon>Campylobacterales</taxon>
        <taxon>Helicobacteraceae</taxon>
        <taxon>Helicobacter</taxon>
    </lineage>
</organism>
<feature type="transmembrane region" description="Helical" evidence="1">
    <location>
        <begin position="12"/>
        <end position="33"/>
    </location>
</feature>
<proteinExistence type="predicted"/>
<keyword evidence="1" id="KW-1133">Transmembrane helix</keyword>
<keyword evidence="3" id="KW-1185">Reference proteome</keyword>
<keyword evidence="1" id="KW-0472">Membrane</keyword>
<gene>
    <name evidence="2" type="ORF">HPMG_00451</name>
</gene>
<name>C5EXI3_9HELI</name>
<reference evidence="3" key="1">
    <citation type="journal article" date="2014" name="Genome Announc.">
        <title>Draft genome sequences of six enterohepatic helicobacter species isolated from humans and one from rhesus macaques.</title>
        <authorList>
            <person name="Shen Z."/>
            <person name="Sheh A."/>
            <person name="Young S.K."/>
            <person name="Abouelliel A."/>
            <person name="Ward D.V."/>
            <person name="Earl A.M."/>
            <person name="Fox J.G."/>
        </authorList>
    </citation>
    <scope>NUCLEOTIDE SEQUENCE [LARGE SCALE GENOMIC DNA]</scope>
    <source>
        <strain evidence="3">MIT 98-5489</strain>
    </source>
</reference>
<sequence>MGQFRNLYCNEITLLICFFGDIAIKFIFANTILRRIHHAKIQICYRRGNDLRN</sequence>
<evidence type="ECO:0000313" key="3">
    <source>
        <dbReference type="Proteomes" id="UP000003953"/>
    </source>
</evidence>
<accession>C5EXI3</accession>
<protein>
    <submittedName>
        <fullName evidence="2">Uncharacterized protein</fullName>
    </submittedName>
</protein>
<dbReference type="EMBL" id="DS990441">
    <property type="protein sequence ID" value="EEQ62994.1"/>
    <property type="molecule type" value="Genomic_DNA"/>
</dbReference>